<gene>
    <name evidence="2" type="ordered locus">BA_1743</name>
</gene>
<sequence length="363" mass="42204">MNILKIIGIVAGVIIVAVIAFFVIMKYYLSKEDPNYVLKYIKEHKDDKTCSLFIKRNGEVITSINENKKLPLASMAKIVIAVEFAKQVSEGKISRDEQISLHELNKYYVKDTDGGAHPDWLEDARARELVKNGQITLEEVAKGMIHYSSNANTTHLLDKLGIERVNESIKELELTSHDKFSSYTASLYMRGYVEKELHEPENQSLEKIRNMSQDEYNQHVLQIHEWMKDEEEWKKRDIPLKVDMKFQRIWSDRLVGANAKDYMSIMEKINSRKYFPKPMQEEIENIFKGTVKNSKFEYAGQKGGSTAFVLTKSLYTTDKKGNKVEVVIMFNDIEDQVAYQKLRNNVDYFIRDIITSEEFKNKL</sequence>
<dbReference type="Gene3D" id="3.40.710.10">
    <property type="entry name" value="DD-peptidase/beta-lactamase superfamily"/>
    <property type="match status" value="1"/>
</dbReference>
<dbReference type="GO" id="GO:0046677">
    <property type="term" value="P:response to antibiotic"/>
    <property type="evidence" value="ECO:0007669"/>
    <property type="project" value="InterPro"/>
</dbReference>
<proteinExistence type="predicted"/>
<accession>A0A6H3ADI0</accession>
<dbReference type="InterPro" id="IPR012338">
    <property type="entry name" value="Beta-lactam/transpept-like"/>
</dbReference>
<dbReference type="InterPro" id="IPR045155">
    <property type="entry name" value="Beta-lactam_cat"/>
</dbReference>
<dbReference type="GeneID" id="45021693"/>
<dbReference type="PANTHER" id="PTHR35333:SF3">
    <property type="entry name" value="BETA-LACTAMASE-TYPE TRANSPEPTIDASE FOLD CONTAINING PROTEIN"/>
    <property type="match status" value="1"/>
</dbReference>
<reference evidence="2 3" key="1">
    <citation type="journal article" date="2003" name="Nature">
        <title>The genome sequence of Bacillus anthracis Ames and comparison to closely related bacteria.</title>
        <authorList>
            <person name="Read T.D."/>
            <person name="Peterson S.N."/>
            <person name="Tourasse N."/>
            <person name="Baillie L.W."/>
            <person name="Paulsen I.T."/>
            <person name="Nelson K.E."/>
            <person name="Tettelin H."/>
            <person name="Fouts D.E."/>
            <person name="Eisen J.A."/>
            <person name="Gill S.R."/>
            <person name="Holtzapple E.K."/>
            <person name="Okstad O.A."/>
            <person name="Helgason E."/>
            <person name="Rilstone J."/>
            <person name="Wu M."/>
            <person name="Kolonay J.F."/>
            <person name="Beanan M.J."/>
            <person name="Dodson R.J."/>
            <person name="Brinkac L.M."/>
            <person name="Gwinn M."/>
            <person name="DeBoy R.T."/>
            <person name="Madpu R."/>
            <person name="Daugherty S.C."/>
            <person name="Durkin A.S."/>
            <person name="Haft D.H."/>
            <person name="Nelson W.C."/>
            <person name="Peterson J.D."/>
            <person name="Pop M."/>
            <person name="Khouri H.M."/>
            <person name="Radune D."/>
            <person name="Benton J.L."/>
            <person name="Mahamoud Y."/>
            <person name="Jiang L."/>
            <person name="Hance I.R."/>
            <person name="Weidman J.F."/>
            <person name="Berry K.J."/>
            <person name="Plaut R.D."/>
            <person name="Wolf A.M."/>
            <person name="Watkins K.L."/>
            <person name="Nierman W.C."/>
            <person name="Hazen A."/>
            <person name="Cline R."/>
            <person name="Redmond C."/>
            <person name="Thwaite J.E."/>
            <person name="White O."/>
            <person name="Salzberg S.L."/>
            <person name="Thomason B."/>
            <person name="Friedlander A.M."/>
            <person name="Koehler T.M."/>
            <person name="Hanna P.C."/>
            <person name="Kolsto A.B."/>
            <person name="Fraser C.M."/>
        </authorList>
    </citation>
    <scope>NUCLEOTIDE SEQUENCE [LARGE SCALE GENOMIC DNA]</scope>
    <source>
        <strain evidence="3">Ames / isolate Porton</strain>
    </source>
</reference>
<dbReference type="Proteomes" id="UP000000427">
    <property type="component" value="Chromosome"/>
</dbReference>
<evidence type="ECO:0000259" key="1">
    <source>
        <dbReference type="Pfam" id="PF13354"/>
    </source>
</evidence>
<dbReference type="OMA" id="YNKHVLQ"/>
<organism evidence="2 3">
    <name type="scientific">Bacillus anthracis</name>
    <name type="common">anthrax bacterium</name>
    <dbReference type="NCBI Taxonomy" id="1392"/>
    <lineage>
        <taxon>Bacteria</taxon>
        <taxon>Bacillati</taxon>
        <taxon>Bacillota</taxon>
        <taxon>Bacilli</taxon>
        <taxon>Bacillales</taxon>
        <taxon>Bacillaceae</taxon>
        <taxon>Bacillus</taxon>
        <taxon>Bacillus cereus group</taxon>
    </lineage>
</organism>
<dbReference type="OrthoDB" id="975092at2"/>
<dbReference type="AlphaFoldDB" id="A0A6H3ADI0"/>
<feature type="domain" description="Beta-lactamase class A catalytic" evidence="1">
    <location>
        <begin position="58"/>
        <end position="176"/>
    </location>
</feature>
<dbReference type="PANTHER" id="PTHR35333">
    <property type="entry name" value="BETA-LACTAMASE"/>
    <property type="match status" value="1"/>
</dbReference>
<dbReference type="EMBL" id="AE016879">
    <property type="protein sequence ID" value="AAP25662.1"/>
    <property type="molecule type" value="Genomic_DNA"/>
</dbReference>
<dbReference type="RefSeq" id="WP_001023322.1">
    <property type="nucleotide sequence ID" value="NZ_AP014833.1"/>
</dbReference>
<protein>
    <submittedName>
        <fullName evidence="2">Conserved domain protein</fullName>
    </submittedName>
</protein>
<dbReference type="GO" id="GO:0008800">
    <property type="term" value="F:beta-lactamase activity"/>
    <property type="evidence" value="ECO:0007669"/>
    <property type="project" value="InterPro"/>
</dbReference>
<dbReference type="SUPFAM" id="SSF56601">
    <property type="entry name" value="beta-lactamase/transpeptidase-like"/>
    <property type="match status" value="1"/>
</dbReference>
<dbReference type="InterPro" id="IPR000871">
    <property type="entry name" value="Beta-lactam_class-A"/>
</dbReference>
<dbReference type="Pfam" id="PF13354">
    <property type="entry name" value="Beta-lactamase2"/>
    <property type="match status" value="1"/>
</dbReference>
<evidence type="ECO:0000313" key="3">
    <source>
        <dbReference type="Proteomes" id="UP000000427"/>
    </source>
</evidence>
<dbReference type="KEGG" id="ban:BA_1743"/>
<evidence type="ECO:0000313" key="2">
    <source>
        <dbReference type="EMBL" id="AAP25662.1"/>
    </source>
</evidence>
<name>A0A6H3ADI0_BACAN</name>
<dbReference type="GO" id="GO:0030655">
    <property type="term" value="P:beta-lactam antibiotic catabolic process"/>
    <property type="evidence" value="ECO:0007669"/>
    <property type="project" value="InterPro"/>
</dbReference>